<comment type="caution">
    <text evidence="2">The sequence shown here is derived from an EMBL/GenBank/DDBJ whole genome shotgun (WGS) entry which is preliminary data.</text>
</comment>
<keyword evidence="1" id="KW-1133">Transmembrane helix</keyword>
<name>A0ABW1EUW8_9ACTN</name>
<evidence type="ECO:0000313" key="2">
    <source>
        <dbReference type="EMBL" id="MFC5885600.1"/>
    </source>
</evidence>
<keyword evidence="1" id="KW-0812">Transmembrane</keyword>
<evidence type="ECO:0000256" key="1">
    <source>
        <dbReference type="SAM" id="Phobius"/>
    </source>
</evidence>
<dbReference type="EMBL" id="JBHSOD010000010">
    <property type="protein sequence ID" value="MFC5885600.1"/>
    <property type="molecule type" value="Genomic_DNA"/>
</dbReference>
<keyword evidence="1" id="KW-0472">Membrane</keyword>
<keyword evidence="3" id="KW-1185">Reference proteome</keyword>
<evidence type="ECO:0008006" key="4">
    <source>
        <dbReference type="Google" id="ProtNLM"/>
    </source>
</evidence>
<dbReference type="RefSeq" id="WP_313761762.1">
    <property type="nucleotide sequence ID" value="NZ_BAAAVH010000049.1"/>
</dbReference>
<accession>A0ABW1EUW8</accession>
<dbReference type="Proteomes" id="UP001596067">
    <property type="component" value="Unassembled WGS sequence"/>
</dbReference>
<evidence type="ECO:0000313" key="3">
    <source>
        <dbReference type="Proteomes" id="UP001596067"/>
    </source>
</evidence>
<protein>
    <recommendedName>
        <fullName evidence="4">Secreted protein</fullName>
    </recommendedName>
</protein>
<sequence length="209" mass="22925">MSVIESVAVSLLTVAATFGGGWFVTTRITERWAQIRRSREDNQAAARELQLRYGEFVANWKTWNALVGEHTAQIEAPDDAKWACLRRATEAEGAVEALLARVSAERRLTAEQIDTLGALRQAFKAARRTIRRGRPLAWSSAESEPYLAFKGLVAAAGVLMASPADPRDRPDAAEAARAFRAITGNRHETTWTATGRRAVARPGTAELRP</sequence>
<reference evidence="3" key="1">
    <citation type="journal article" date="2019" name="Int. J. Syst. Evol. Microbiol.">
        <title>The Global Catalogue of Microorganisms (GCM) 10K type strain sequencing project: providing services to taxonomists for standard genome sequencing and annotation.</title>
        <authorList>
            <consortium name="The Broad Institute Genomics Platform"/>
            <consortium name="The Broad Institute Genome Sequencing Center for Infectious Disease"/>
            <person name="Wu L."/>
            <person name="Ma J."/>
        </authorList>
    </citation>
    <scope>NUCLEOTIDE SEQUENCE [LARGE SCALE GENOMIC DNA]</scope>
    <source>
        <strain evidence="3">CGMCC 4.1469</strain>
    </source>
</reference>
<proteinExistence type="predicted"/>
<gene>
    <name evidence="2" type="ORF">ACFP0N_11525</name>
</gene>
<organism evidence="2 3">
    <name type="scientific">Kitasatospora aburaviensis</name>
    <dbReference type="NCBI Taxonomy" id="67265"/>
    <lineage>
        <taxon>Bacteria</taxon>
        <taxon>Bacillati</taxon>
        <taxon>Actinomycetota</taxon>
        <taxon>Actinomycetes</taxon>
        <taxon>Kitasatosporales</taxon>
        <taxon>Streptomycetaceae</taxon>
        <taxon>Kitasatospora</taxon>
    </lineage>
</organism>
<feature type="transmembrane region" description="Helical" evidence="1">
    <location>
        <begin position="6"/>
        <end position="29"/>
    </location>
</feature>